<dbReference type="SUPFAM" id="SSF48452">
    <property type="entry name" value="TPR-like"/>
    <property type="match status" value="1"/>
</dbReference>
<keyword evidence="4" id="KW-0472">Membrane</keyword>
<feature type="domain" description="RagB/SusD" evidence="7">
    <location>
        <begin position="282"/>
        <end position="538"/>
    </location>
</feature>
<dbReference type="InterPro" id="IPR011990">
    <property type="entry name" value="TPR-like_helical_dom_sf"/>
</dbReference>
<dbReference type="Pfam" id="PF07980">
    <property type="entry name" value="SusD_RagB"/>
    <property type="match status" value="1"/>
</dbReference>
<feature type="chain" id="PRO_5012037349" evidence="6">
    <location>
        <begin position="24"/>
        <end position="538"/>
    </location>
</feature>
<keyword evidence="10" id="KW-1185">Reference proteome</keyword>
<proteinExistence type="inferred from homology"/>
<dbReference type="Gene3D" id="1.25.40.390">
    <property type="match status" value="1"/>
</dbReference>
<comment type="similarity">
    <text evidence="2">Belongs to the SusD family.</text>
</comment>
<feature type="signal peptide" evidence="6">
    <location>
        <begin position="1"/>
        <end position="23"/>
    </location>
</feature>
<feature type="domain" description="SusD-like N-terminal" evidence="8">
    <location>
        <begin position="87"/>
        <end position="234"/>
    </location>
</feature>
<keyword evidence="3 6" id="KW-0732">Signal</keyword>
<dbReference type="CDD" id="cd08977">
    <property type="entry name" value="SusD"/>
    <property type="match status" value="1"/>
</dbReference>
<accession>A0A239IBE1</accession>
<gene>
    <name evidence="9" type="ORF">SAMN06296052_11685</name>
</gene>
<dbReference type="InterPro" id="IPR033985">
    <property type="entry name" value="SusD-like_N"/>
</dbReference>
<name>A0A239IBE1_9BACT</name>
<dbReference type="PROSITE" id="PS51257">
    <property type="entry name" value="PROKAR_LIPOPROTEIN"/>
    <property type="match status" value="1"/>
</dbReference>
<protein>
    <submittedName>
        <fullName evidence="9">Starch-binding associating with outer membrane</fullName>
    </submittedName>
</protein>
<evidence type="ECO:0000256" key="2">
    <source>
        <dbReference type="ARBA" id="ARBA00006275"/>
    </source>
</evidence>
<evidence type="ECO:0000256" key="1">
    <source>
        <dbReference type="ARBA" id="ARBA00004442"/>
    </source>
</evidence>
<comment type="subcellular location">
    <subcellularLocation>
        <location evidence="1">Cell outer membrane</location>
    </subcellularLocation>
</comment>
<dbReference type="EMBL" id="FZOQ01000016">
    <property type="protein sequence ID" value="SNS90877.1"/>
    <property type="molecule type" value="Genomic_DNA"/>
</dbReference>
<evidence type="ECO:0000259" key="7">
    <source>
        <dbReference type="Pfam" id="PF07980"/>
    </source>
</evidence>
<evidence type="ECO:0000313" key="9">
    <source>
        <dbReference type="EMBL" id="SNS90877.1"/>
    </source>
</evidence>
<evidence type="ECO:0000256" key="3">
    <source>
        <dbReference type="ARBA" id="ARBA00022729"/>
    </source>
</evidence>
<dbReference type="Pfam" id="PF14322">
    <property type="entry name" value="SusD-like_3"/>
    <property type="match status" value="1"/>
</dbReference>
<evidence type="ECO:0000259" key="8">
    <source>
        <dbReference type="Pfam" id="PF14322"/>
    </source>
</evidence>
<dbReference type="Proteomes" id="UP000198432">
    <property type="component" value="Unassembled WGS sequence"/>
</dbReference>
<evidence type="ECO:0000256" key="6">
    <source>
        <dbReference type="SAM" id="SignalP"/>
    </source>
</evidence>
<keyword evidence="5" id="KW-0998">Cell outer membrane</keyword>
<reference evidence="10" key="1">
    <citation type="submission" date="2017-06" db="EMBL/GenBank/DDBJ databases">
        <authorList>
            <person name="Varghese N."/>
            <person name="Submissions S."/>
        </authorList>
    </citation>
    <scope>NUCLEOTIDE SEQUENCE [LARGE SCALE GENOMIC DNA]</scope>
    <source>
        <strain evidence="10">NKM1</strain>
    </source>
</reference>
<organism evidence="9 10">
    <name type="scientific">Pontibacter ummariensis</name>
    <dbReference type="NCBI Taxonomy" id="1610492"/>
    <lineage>
        <taxon>Bacteria</taxon>
        <taxon>Pseudomonadati</taxon>
        <taxon>Bacteroidota</taxon>
        <taxon>Cytophagia</taxon>
        <taxon>Cytophagales</taxon>
        <taxon>Hymenobacteraceae</taxon>
        <taxon>Pontibacter</taxon>
    </lineage>
</organism>
<evidence type="ECO:0000313" key="10">
    <source>
        <dbReference type="Proteomes" id="UP000198432"/>
    </source>
</evidence>
<sequence>MFFKMRFIKHVLPILGLAFVSQACEDFLEKEPLGVETDKTFYQDADNAVLAVNGIYDAVSWDAGGIIGSSNTFEWMYGDVLSDDAKKGSTTGDFIEVKQMERWETLTNASIQSSTWNNMFTAVHRANQVLSYLPTSSIDEELKTRLLGEAHFLRAYSYFNLAIKFGGLPLMEEPVAPSKWGKVPRASLAETFAFIENDLQQAIEMLPTRSEFGAADLGRATEGAARGYLARLYMYELGTDNANGVTWQDVYEQTNAIINSGQYALFNNYAGLFEMENENNVESIFEIQFSSGATGWGPPKTGTANNVIQNNRSTWGWGFNNPTVDLVNEFEARDPRLPVTVYTDGDIVVGELQKIDYPGSNETGYLNRKAFVEPGFRPSDAQNSPKNIIKLRYADVLLMQAEAAYHLGNEGEALALVNQVRARARKSTKPKGSTAEGSTAYVPYENLTGVLPDVSASGQALLEAIWHERRVELGMEAIRYYDLVRTGRYFDALVEKYSEEVKANAQRHAISGSVNPIPVLPIPINEAQAWGLEQNPGY</sequence>
<evidence type="ECO:0000256" key="5">
    <source>
        <dbReference type="ARBA" id="ARBA00023237"/>
    </source>
</evidence>
<dbReference type="InterPro" id="IPR012944">
    <property type="entry name" value="SusD_RagB_dom"/>
</dbReference>
<dbReference type="OrthoDB" id="9792139at2"/>
<evidence type="ECO:0000256" key="4">
    <source>
        <dbReference type="ARBA" id="ARBA00023136"/>
    </source>
</evidence>
<dbReference type="AlphaFoldDB" id="A0A239IBE1"/>
<dbReference type="GO" id="GO:0009279">
    <property type="term" value="C:cell outer membrane"/>
    <property type="evidence" value="ECO:0007669"/>
    <property type="project" value="UniProtKB-SubCell"/>
</dbReference>